<dbReference type="PROSITE" id="PS50928">
    <property type="entry name" value="ABC_TM1"/>
    <property type="match status" value="1"/>
</dbReference>
<dbReference type="PANTHER" id="PTHR43386:SF1">
    <property type="entry name" value="D,D-DIPEPTIDE TRANSPORT SYSTEM PERMEASE PROTEIN DDPC-RELATED"/>
    <property type="match status" value="1"/>
</dbReference>
<dbReference type="AlphaFoldDB" id="A0A562QBK0"/>
<evidence type="ECO:0000256" key="4">
    <source>
        <dbReference type="ARBA" id="ARBA00022692"/>
    </source>
</evidence>
<dbReference type="GO" id="GO:0005886">
    <property type="term" value="C:plasma membrane"/>
    <property type="evidence" value="ECO:0007669"/>
    <property type="project" value="UniProtKB-SubCell"/>
</dbReference>
<dbReference type="InterPro" id="IPR035906">
    <property type="entry name" value="MetI-like_sf"/>
</dbReference>
<accession>A0A562QBK0</accession>
<feature type="domain" description="ABC transmembrane type-1" evidence="9">
    <location>
        <begin position="72"/>
        <end position="261"/>
    </location>
</feature>
<comment type="subcellular location">
    <subcellularLocation>
        <location evidence="1 8">Cell membrane</location>
        <topology evidence="1 8">Multi-pass membrane protein</topology>
    </subcellularLocation>
</comment>
<comment type="similarity">
    <text evidence="7">Belongs to the binding-protein-dependent transport system permease family. OppBC subfamily.</text>
</comment>
<feature type="transmembrane region" description="Helical" evidence="8">
    <location>
        <begin position="121"/>
        <end position="145"/>
    </location>
</feature>
<protein>
    <submittedName>
        <fullName evidence="10">Peptide/nickel transport system permease protein</fullName>
    </submittedName>
</protein>
<name>A0A562QBK0_9BACI</name>
<dbReference type="PANTHER" id="PTHR43386">
    <property type="entry name" value="OLIGOPEPTIDE TRANSPORT SYSTEM PERMEASE PROTEIN APPC"/>
    <property type="match status" value="1"/>
</dbReference>
<evidence type="ECO:0000256" key="8">
    <source>
        <dbReference type="RuleBase" id="RU363032"/>
    </source>
</evidence>
<keyword evidence="4 8" id="KW-0812">Transmembrane</keyword>
<keyword evidence="5 8" id="KW-1133">Transmembrane helix</keyword>
<feature type="transmembrane region" description="Helical" evidence="8">
    <location>
        <begin position="242"/>
        <end position="261"/>
    </location>
</feature>
<dbReference type="InterPro" id="IPR025966">
    <property type="entry name" value="OppC_N"/>
</dbReference>
<feature type="transmembrane region" description="Helical" evidence="8">
    <location>
        <begin position="76"/>
        <end position="101"/>
    </location>
</feature>
<evidence type="ECO:0000256" key="1">
    <source>
        <dbReference type="ARBA" id="ARBA00004651"/>
    </source>
</evidence>
<dbReference type="Pfam" id="PF12911">
    <property type="entry name" value="OppC_N"/>
    <property type="match status" value="1"/>
</dbReference>
<dbReference type="InterPro" id="IPR000515">
    <property type="entry name" value="MetI-like"/>
</dbReference>
<evidence type="ECO:0000256" key="6">
    <source>
        <dbReference type="ARBA" id="ARBA00023136"/>
    </source>
</evidence>
<evidence type="ECO:0000256" key="5">
    <source>
        <dbReference type="ARBA" id="ARBA00022989"/>
    </source>
</evidence>
<comment type="caution">
    <text evidence="10">The sequence shown here is derived from an EMBL/GenBank/DDBJ whole genome shotgun (WGS) entry which is preliminary data.</text>
</comment>
<dbReference type="RefSeq" id="WP_144451422.1">
    <property type="nucleotide sequence ID" value="NZ_VLKZ01000010.1"/>
</dbReference>
<keyword evidence="11" id="KW-1185">Reference proteome</keyword>
<keyword evidence="6 8" id="KW-0472">Membrane</keyword>
<dbReference type="Gene3D" id="1.10.3720.10">
    <property type="entry name" value="MetI-like"/>
    <property type="match status" value="1"/>
</dbReference>
<reference evidence="10 11" key="1">
    <citation type="journal article" date="2015" name="Stand. Genomic Sci.">
        <title>Genomic Encyclopedia of Bacterial and Archaeal Type Strains, Phase III: the genomes of soil and plant-associated and newly described type strains.</title>
        <authorList>
            <person name="Whitman W.B."/>
            <person name="Woyke T."/>
            <person name="Klenk H.P."/>
            <person name="Zhou Y."/>
            <person name="Lilburn T.G."/>
            <person name="Beck B.J."/>
            <person name="De Vos P."/>
            <person name="Vandamme P."/>
            <person name="Eisen J.A."/>
            <person name="Garrity G."/>
            <person name="Hugenholtz P."/>
            <person name="Kyrpides N.C."/>
        </authorList>
    </citation>
    <scope>NUCLEOTIDE SEQUENCE [LARGE SCALE GENOMIC DNA]</scope>
    <source>
        <strain evidence="10 11">CGMCC 1.10116</strain>
    </source>
</reference>
<dbReference type="Pfam" id="PF00528">
    <property type="entry name" value="BPD_transp_1"/>
    <property type="match status" value="1"/>
</dbReference>
<dbReference type="OrthoDB" id="9797472at2"/>
<evidence type="ECO:0000256" key="7">
    <source>
        <dbReference type="ARBA" id="ARBA00024202"/>
    </source>
</evidence>
<feature type="transmembrane region" description="Helical" evidence="8">
    <location>
        <begin position="12"/>
        <end position="33"/>
    </location>
</feature>
<evidence type="ECO:0000313" key="11">
    <source>
        <dbReference type="Proteomes" id="UP000315711"/>
    </source>
</evidence>
<gene>
    <name evidence="10" type="ORF">IQ10_03207</name>
</gene>
<dbReference type="SUPFAM" id="SSF161098">
    <property type="entry name" value="MetI-like"/>
    <property type="match status" value="1"/>
</dbReference>
<evidence type="ECO:0000259" key="9">
    <source>
        <dbReference type="PROSITE" id="PS50928"/>
    </source>
</evidence>
<keyword evidence="2 8" id="KW-0813">Transport</keyword>
<evidence type="ECO:0000256" key="3">
    <source>
        <dbReference type="ARBA" id="ARBA00022475"/>
    </source>
</evidence>
<dbReference type="NCBIfam" id="NF045474">
    <property type="entry name" value="Opp2C"/>
    <property type="match status" value="1"/>
</dbReference>
<sequence length="272" mass="29533">MTLKWLFRDRMLAIGISIFALIVIAMLIGPFFVPNDPLEMSMSQRLQSPSFEYPLGTDFFGRCIFSRLIEGAKITFGLAAIVLVAALCIGVPVGLLSGYIGGRVDAIFMRLVDGLIAFPDFILAIAIAGFLGPNLTNVIIAIVVVKWVSYARVVRSCVLAEKEKDYVVAARLNGSSTSKIIVKHLTPHVISQIAILASLDLGKIILIISSLSYLGIGAQPPTPEWGAMLNDARPYFQTMPSLMLYPGLAIMLVVLSCNLIGDGLRESFDIKK</sequence>
<organism evidence="10 11">
    <name type="scientific">Halalkalibacter nanhaiisediminis</name>
    <dbReference type="NCBI Taxonomy" id="688079"/>
    <lineage>
        <taxon>Bacteria</taxon>
        <taxon>Bacillati</taxon>
        <taxon>Bacillota</taxon>
        <taxon>Bacilli</taxon>
        <taxon>Bacillales</taxon>
        <taxon>Bacillaceae</taxon>
        <taxon>Halalkalibacter</taxon>
    </lineage>
</organism>
<proteinExistence type="inferred from homology"/>
<evidence type="ECO:0000313" key="10">
    <source>
        <dbReference type="EMBL" id="TWI54104.1"/>
    </source>
</evidence>
<keyword evidence="3" id="KW-1003">Cell membrane</keyword>
<dbReference type="CDD" id="cd06261">
    <property type="entry name" value="TM_PBP2"/>
    <property type="match status" value="1"/>
</dbReference>
<dbReference type="Proteomes" id="UP000315711">
    <property type="component" value="Unassembled WGS sequence"/>
</dbReference>
<evidence type="ECO:0000256" key="2">
    <source>
        <dbReference type="ARBA" id="ARBA00022448"/>
    </source>
</evidence>
<dbReference type="InterPro" id="IPR050366">
    <property type="entry name" value="BP-dependent_transpt_permease"/>
</dbReference>
<dbReference type="InterPro" id="IPR053385">
    <property type="entry name" value="ABC_transport_permease"/>
</dbReference>
<dbReference type="GO" id="GO:0055085">
    <property type="term" value="P:transmembrane transport"/>
    <property type="evidence" value="ECO:0007669"/>
    <property type="project" value="InterPro"/>
</dbReference>
<dbReference type="EMBL" id="VLKZ01000010">
    <property type="protein sequence ID" value="TWI54104.1"/>
    <property type="molecule type" value="Genomic_DNA"/>
</dbReference>